<dbReference type="Proteomes" id="UP001162480">
    <property type="component" value="Chromosome 20"/>
</dbReference>
<keyword evidence="2" id="KW-0472">Membrane</keyword>
<accession>A0AA36BN77</accession>
<dbReference type="EMBL" id="OX597833">
    <property type="protein sequence ID" value="CAI9737218.1"/>
    <property type="molecule type" value="Genomic_DNA"/>
</dbReference>
<dbReference type="InterPro" id="IPR050327">
    <property type="entry name" value="Proton-linked_MCT"/>
</dbReference>
<evidence type="ECO:0000313" key="4">
    <source>
        <dbReference type="Proteomes" id="UP001162480"/>
    </source>
</evidence>
<dbReference type="PANTHER" id="PTHR11360:SF260">
    <property type="entry name" value="MFS DOMAIN-CONTAINING PROTEIN"/>
    <property type="match status" value="1"/>
</dbReference>
<evidence type="ECO:0000256" key="2">
    <source>
        <dbReference type="SAM" id="Phobius"/>
    </source>
</evidence>
<feature type="region of interest" description="Disordered" evidence="1">
    <location>
        <begin position="137"/>
        <end position="183"/>
    </location>
</feature>
<feature type="transmembrane region" description="Helical" evidence="2">
    <location>
        <begin position="29"/>
        <end position="58"/>
    </location>
</feature>
<evidence type="ECO:0000313" key="3">
    <source>
        <dbReference type="EMBL" id="CAI9737218.1"/>
    </source>
</evidence>
<name>A0AA36BN77_OCTVU</name>
<sequence length="290" mass="31858">MPFNFEKRAKVVKDVKCYQKRPVVPDGGWGWVVCFAAACTNFTVTGLATSSGIFLIGLRGTFDDPVWKLALVGALLDGLSMLAGVSLGMSFFTCQIITGLYFDKKRALAIGINNCGGGMGTMVHATENDINIRHKGNEESDEQYSPPRGLIERLPSDQSTQRPEDTRNSIVPVKDSQENEKTVTEDLAFAEEHRESMAEMRQKILNTLEVVRHTRLGVSLRLVLTIDVAGLEESTKAFSILSVFSGIGYFAAPPTFGYKLTVCYTVDADDGGDVLEAVTVWHHYDGNSEY</sequence>
<dbReference type="PANTHER" id="PTHR11360">
    <property type="entry name" value="MONOCARBOXYLATE TRANSPORTER"/>
    <property type="match status" value="1"/>
</dbReference>
<feature type="transmembrane region" description="Helical" evidence="2">
    <location>
        <begin position="78"/>
        <end position="102"/>
    </location>
</feature>
<dbReference type="AlphaFoldDB" id="A0AA36BN77"/>
<evidence type="ECO:0000256" key="1">
    <source>
        <dbReference type="SAM" id="MobiDB-lite"/>
    </source>
</evidence>
<gene>
    <name evidence="3" type="ORF">OCTVUL_1B004953</name>
</gene>
<keyword evidence="4" id="KW-1185">Reference proteome</keyword>
<proteinExistence type="predicted"/>
<keyword evidence="2" id="KW-0812">Transmembrane</keyword>
<keyword evidence="2" id="KW-1133">Transmembrane helix</keyword>
<dbReference type="GO" id="GO:0008028">
    <property type="term" value="F:monocarboxylic acid transmembrane transporter activity"/>
    <property type="evidence" value="ECO:0007669"/>
    <property type="project" value="TreeGrafter"/>
</dbReference>
<organism evidence="3 4">
    <name type="scientific">Octopus vulgaris</name>
    <name type="common">Common octopus</name>
    <dbReference type="NCBI Taxonomy" id="6645"/>
    <lineage>
        <taxon>Eukaryota</taxon>
        <taxon>Metazoa</taxon>
        <taxon>Spiralia</taxon>
        <taxon>Lophotrochozoa</taxon>
        <taxon>Mollusca</taxon>
        <taxon>Cephalopoda</taxon>
        <taxon>Coleoidea</taxon>
        <taxon>Octopodiformes</taxon>
        <taxon>Octopoda</taxon>
        <taxon>Incirrata</taxon>
        <taxon>Octopodidae</taxon>
        <taxon>Octopus</taxon>
    </lineage>
</organism>
<protein>
    <submittedName>
        <fullName evidence="3">Uncharacterized protein</fullName>
    </submittedName>
</protein>
<reference evidence="3" key="1">
    <citation type="submission" date="2023-08" db="EMBL/GenBank/DDBJ databases">
        <authorList>
            <person name="Alioto T."/>
            <person name="Alioto T."/>
            <person name="Gomez Garrido J."/>
        </authorList>
    </citation>
    <scope>NUCLEOTIDE SEQUENCE</scope>
</reference>